<dbReference type="PROSITE" id="PS51257">
    <property type="entry name" value="PROKAR_LIPOPROTEIN"/>
    <property type="match status" value="1"/>
</dbReference>
<name>A0A8S5QG78_9CAUD</name>
<reference evidence="1" key="1">
    <citation type="journal article" date="2021" name="Proc. Natl. Acad. Sci. U.S.A.">
        <title>A Catalog of Tens of Thousands of Viruses from Human Metagenomes Reveals Hidden Associations with Chronic Diseases.</title>
        <authorList>
            <person name="Tisza M.J."/>
            <person name="Buck C.B."/>
        </authorList>
    </citation>
    <scope>NUCLEOTIDE SEQUENCE</scope>
    <source>
        <strain evidence="1">Ctr8v12</strain>
    </source>
</reference>
<evidence type="ECO:0000313" key="1">
    <source>
        <dbReference type="EMBL" id="DAE17962.1"/>
    </source>
</evidence>
<proteinExistence type="predicted"/>
<organism evidence="1">
    <name type="scientific">Siphoviridae sp. ctr8v12</name>
    <dbReference type="NCBI Taxonomy" id="2825685"/>
    <lineage>
        <taxon>Viruses</taxon>
        <taxon>Duplodnaviria</taxon>
        <taxon>Heunggongvirae</taxon>
        <taxon>Uroviricota</taxon>
        <taxon>Caudoviricetes</taxon>
    </lineage>
</organism>
<dbReference type="EMBL" id="BK015649">
    <property type="protein sequence ID" value="DAE17962.1"/>
    <property type="molecule type" value="Genomic_DNA"/>
</dbReference>
<accession>A0A8S5QG78</accession>
<protein>
    <submittedName>
        <fullName evidence="1">Transcriptional regulator</fullName>
    </submittedName>
</protein>
<sequence length="204" mass="24006">MRKIIYLILSVIFCSCSQTLNNEVEKDKLESAISNSENIKDFNDKIFMNFRFGMSKDEVNDHFQMLLDSGKITLGTDGKFKYLFKTREGDILTSFSTKYYDDRLCEFVVKFQKMNNEIYSSPELIMQFAQDVFREKAINEGYDFYIDSIGTEHIYYYIKNATIIKFSSFIEPYMAYICAPLCKMKNEKIENEKENKVIDTESDL</sequence>